<evidence type="ECO:0000313" key="7">
    <source>
        <dbReference type="Proteomes" id="UP001162131"/>
    </source>
</evidence>
<dbReference type="InterPro" id="IPR001878">
    <property type="entry name" value="Znf_CCHC"/>
</dbReference>
<dbReference type="CDD" id="cd00038">
    <property type="entry name" value="CAP_ED"/>
    <property type="match status" value="1"/>
</dbReference>
<dbReference type="InterPro" id="IPR014710">
    <property type="entry name" value="RmlC-like_jellyroll"/>
</dbReference>
<sequence length="704" mass="83277">MDEIGFKNKKDLKRRWSALSIMQRVSKRKRSLFWPPEREESLALSHYSFFPSKDVIKHKEKQDRLVFNPTSLLRVVWDTIISAQAVYLAITIPFSLSFWQKIDKNLIIPFEICFMIDFLLNFNTACYIHGVLVADRKRIFIHYLSTYFLWDFLSVVPYEWFLNDMEPDSGERFRFDYWHWPRLFWLMRLTRMTKLRRLIYNVEDNYPNPLIYFITRTLIFLLLAFLSCHWIACIMHTAWYYSLSYNGDMWQSYIEGIREQYLAKLEQVVVTMLTVGYGNMTPKSIPEKIVTIIIEGCASGFLGYLVGGIISTIRYSAKDSIYFVGLKRKMNIYLHKHHIPQPLGRKIMAYIDHLYQYQKQNILDEQEILSSLSQPMQREIYIKTRGDLLIKSAPFRDYSYKFLKYLGQKLEVELFSPSDLIFKQGEKNDAIYLVRQGSVEIFHHSTGTVYTEIREGKYFGEISFFLGRKRCASARSAEFSELFSLNREFFQKMLLKLPKEQELTNIIVNNCKGKDLSYLGVRCYYCLKMGHVVEECNEIVYKTDHDSVIKRANFLKNAGKRISRKDIDSERRREVVVLRRHSLQNIHGGEIDPMEQYQNRKTLIAKVKGYDIRKICKGRSRETMITVLKDDKEDTEEKNYYPNIPNYLQFSKNYTTKHKNRTLESPLKGSLIHLSAEYFSGDEHDRKKKKISDGNETMNSSLEI</sequence>
<dbReference type="Proteomes" id="UP001162131">
    <property type="component" value="Unassembled WGS sequence"/>
</dbReference>
<dbReference type="SMART" id="SM00100">
    <property type="entry name" value="cNMP"/>
    <property type="match status" value="1"/>
</dbReference>
<dbReference type="PANTHER" id="PTHR45689:SF5">
    <property type="entry name" value="I[[H]] CHANNEL, ISOFORM E"/>
    <property type="match status" value="1"/>
</dbReference>
<feature type="transmembrane region" description="Helical" evidence="3">
    <location>
        <begin position="71"/>
        <end position="94"/>
    </location>
</feature>
<feature type="transmembrane region" description="Helical" evidence="3">
    <location>
        <begin position="140"/>
        <end position="161"/>
    </location>
</feature>
<feature type="compositionally biased region" description="Polar residues" evidence="2">
    <location>
        <begin position="694"/>
        <end position="704"/>
    </location>
</feature>
<dbReference type="GO" id="GO:0098855">
    <property type="term" value="C:HCN channel complex"/>
    <property type="evidence" value="ECO:0007669"/>
    <property type="project" value="TreeGrafter"/>
</dbReference>
<name>A0AAU9JKY1_9CILI</name>
<dbReference type="InterPro" id="IPR051413">
    <property type="entry name" value="K/Na_HCN_channel"/>
</dbReference>
<proteinExistence type="predicted"/>
<keyword evidence="3" id="KW-1133">Transmembrane helix</keyword>
<dbReference type="GO" id="GO:0005249">
    <property type="term" value="F:voltage-gated potassium channel activity"/>
    <property type="evidence" value="ECO:0007669"/>
    <property type="project" value="TreeGrafter"/>
</dbReference>
<organism evidence="6 7">
    <name type="scientific">Blepharisma stoltei</name>
    <dbReference type="NCBI Taxonomy" id="1481888"/>
    <lineage>
        <taxon>Eukaryota</taxon>
        <taxon>Sar</taxon>
        <taxon>Alveolata</taxon>
        <taxon>Ciliophora</taxon>
        <taxon>Postciliodesmatophora</taxon>
        <taxon>Heterotrichea</taxon>
        <taxon>Heterotrichida</taxon>
        <taxon>Blepharismidae</taxon>
        <taxon>Blepharisma</taxon>
    </lineage>
</organism>
<feature type="region of interest" description="Disordered" evidence="2">
    <location>
        <begin position="683"/>
        <end position="704"/>
    </location>
</feature>
<reference evidence="6" key="1">
    <citation type="submission" date="2021-09" db="EMBL/GenBank/DDBJ databases">
        <authorList>
            <consortium name="AG Swart"/>
            <person name="Singh M."/>
            <person name="Singh A."/>
            <person name="Seah K."/>
            <person name="Emmerich C."/>
        </authorList>
    </citation>
    <scope>NUCLEOTIDE SEQUENCE</scope>
    <source>
        <strain evidence="6">ATCC30299</strain>
    </source>
</reference>
<protein>
    <recommendedName>
        <fullName evidence="8">Cyclic nucleotide-binding domain-containing protein</fullName>
    </recommendedName>
</protein>
<dbReference type="SUPFAM" id="SSF81324">
    <property type="entry name" value="Voltage-gated potassium channels"/>
    <property type="match status" value="1"/>
</dbReference>
<keyword evidence="1" id="KW-0479">Metal-binding</keyword>
<keyword evidence="3" id="KW-0812">Transmembrane</keyword>
<evidence type="ECO:0000259" key="5">
    <source>
        <dbReference type="PROSITE" id="PS50158"/>
    </source>
</evidence>
<gene>
    <name evidence="6" type="ORF">BSTOLATCC_MIC28801</name>
</gene>
<dbReference type="Pfam" id="PF00027">
    <property type="entry name" value="cNMP_binding"/>
    <property type="match status" value="1"/>
</dbReference>
<dbReference type="AlphaFoldDB" id="A0AAU9JKY1"/>
<feature type="domain" description="CCHC-type" evidence="5">
    <location>
        <begin position="522"/>
        <end position="538"/>
    </location>
</feature>
<keyword evidence="1" id="KW-0862">Zinc</keyword>
<dbReference type="InterPro" id="IPR018490">
    <property type="entry name" value="cNMP-bd_dom_sf"/>
</dbReference>
<keyword evidence="7" id="KW-1185">Reference proteome</keyword>
<keyword evidence="1" id="KW-0863">Zinc-finger</keyword>
<dbReference type="GO" id="GO:0035725">
    <property type="term" value="P:sodium ion transmembrane transport"/>
    <property type="evidence" value="ECO:0007669"/>
    <property type="project" value="TreeGrafter"/>
</dbReference>
<feature type="transmembrane region" description="Helical" evidence="3">
    <location>
        <begin position="289"/>
        <end position="310"/>
    </location>
</feature>
<feature type="transmembrane region" description="Helical" evidence="3">
    <location>
        <begin position="106"/>
        <end position="128"/>
    </location>
</feature>
<evidence type="ECO:0000256" key="2">
    <source>
        <dbReference type="SAM" id="MobiDB-lite"/>
    </source>
</evidence>
<dbReference type="Gene3D" id="1.10.287.70">
    <property type="match status" value="1"/>
</dbReference>
<dbReference type="GO" id="GO:0003254">
    <property type="term" value="P:regulation of membrane depolarization"/>
    <property type="evidence" value="ECO:0007669"/>
    <property type="project" value="TreeGrafter"/>
</dbReference>
<dbReference type="PROSITE" id="PS50158">
    <property type="entry name" value="ZF_CCHC"/>
    <property type="match status" value="1"/>
</dbReference>
<dbReference type="PROSITE" id="PS50042">
    <property type="entry name" value="CNMP_BINDING_3"/>
    <property type="match status" value="1"/>
</dbReference>
<accession>A0AAU9JKY1</accession>
<dbReference type="InterPro" id="IPR000595">
    <property type="entry name" value="cNMP-bd_dom"/>
</dbReference>
<dbReference type="SUPFAM" id="SSF51206">
    <property type="entry name" value="cAMP-binding domain-like"/>
    <property type="match status" value="1"/>
</dbReference>
<keyword evidence="3" id="KW-0472">Membrane</keyword>
<evidence type="ECO:0000259" key="4">
    <source>
        <dbReference type="PROSITE" id="PS50042"/>
    </source>
</evidence>
<comment type="caution">
    <text evidence="6">The sequence shown here is derived from an EMBL/GenBank/DDBJ whole genome shotgun (WGS) entry which is preliminary data.</text>
</comment>
<evidence type="ECO:0000256" key="3">
    <source>
        <dbReference type="SAM" id="Phobius"/>
    </source>
</evidence>
<dbReference type="PANTHER" id="PTHR45689">
    <property type="entry name" value="I[[H]] CHANNEL, ISOFORM E"/>
    <property type="match status" value="1"/>
</dbReference>
<evidence type="ECO:0000313" key="6">
    <source>
        <dbReference type="EMBL" id="CAG9321522.1"/>
    </source>
</evidence>
<dbReference type="GO" id="GO:0003676">
    <property type="term" value="F:nucleic acid binding"/>
    <property type="evidence" value="ECO:0007669"/>
    <property type="project" value="InterPro"/>
</dbReference>
<dbReference type="EMBL" id="CAJZBQ010000028">
    <property type="protein sequence ID" value="CAG9321522.1"/>
    <property type="molecule type" value="Genomic_DNA"/>
</dbReference>
<evidence type="ECO:0008006" key="8">
    <source>
        <dbReference type="Google" id="ProtNLM"/>
    </source>
</evidence>
<dbReference type="Gene3D" id="1.10.287.630">
    <property type="entry name" value="Helix hairpin bin"/>
    <property type="match status" value="1"/>
</dbReference>
<feature type="domain" description="Cyclic nucleotide-binding" evidence="4">
    <location>
        <begin position="394"/>
        <end position="494"/>
    </location>
</feature>
<feature type="transmembrane region" description="Helical" evidence="3">
    <location>
        <begin position="210"/>
        <end position="232"/>
    </location>
</feature>
<dbReference type="Gene3D" id="2.60.120.10">
    <property type="entry name" value="Jelly Rolls"/>
    <property type="match status" value="1"/>
</dbReference>
<dbReference type="GO" id="GO:0008270">
    <property type="term" value="F:zinc ion binding"/>
    <property type="evidence" value="ECO:0007669"/>
    <property type="project" value="UniProtKB-KW"/>
</dbReference>
<evidence type="ECO:0000256" key="1">
    <source>
        <dbReference type="PROSITE-ProRule" id="PRU00047"/>
    </source>
</evidence>